<evidence type="ECO:0000313" key="1">
    <source>
        <dbReference type="EMBL" id="SFB66534.1"/>
    </source>
</evidence>
<dbReference type="EMBL" id="FOKQ01000001">
    <property type="protein sequence ID" value="SFB66534.1"/>
    <property type="molecule type" value="Genomic_DNA"/>
</dbReference>
<sequence>MIYDFLSFIDSKTIREYIRKTGYKFTPAEQAVIMANSYNKTVGEKLAALEYLYAKYTDKDFGEDKVGTFYGESEMTFRQKLRIYIDSVKESLVLRESAQGYIFIVAVCEEGYSYSDCEKIYFSSYQQAYEYLKAKKEYYVDEISGCICEYRITAKPEGERYCYDHTYDNEFRLVSADAVLPINDELPELDISKYYVWLPLPFKKGDLVRIRYANSWCFKKEYAVFSWEEDEKDERFIRKRERHRKQGDYTDMFYPLDHFIEENDSSIGGTFSYDHYYPLDLDYPEISELDNVNCGTKYLAMALDDNSGYSLKELLSDYSWGYFRCRDLDKADEYLRIRAGEQNGL</sequence>
<organism evidence="1 2">
    <name type="scientific">Ruminococcus albus</name>
    <dbReference type="NCBI Taxonomy" id="1264"/>
    <lineage>
        <taxon>Bacteria</taxon>
        <taxon>Bacillati</taxon>
        <taxon>Bacillota</taxon>
        <taxon>Clostridia</taxon>
        <taxon>Eubacteriales</taxon>
        <taxon>Oscillospiraceae</taxon>
        <taxon>Ruminococcus</taxon>
    </lineage>
</organism>
<dbReference type="AlphaFoldDB" id="A0A1I1CVI5"/>
<proteinExistence type="predicted"/>
<dbReference type="RefSeq" id="WP_074959527.1">
    <property type="nucleotide sequence ID" value="NZ_FOKQ01000001.1"/>
</dbReference>
<reference evidence="1 2" key="1">
    <citation type="submission" date="2016-10" db="EMBL/GenBank/DDBJ databases">
        <authorList>
            <person name="de Groot N.N."/>
        </authorList>
    </citation>
    <scope>NUCLEOTIDE SEQUENCE [LARGE SCALE GENOMIC DNA]</scope>
    <source>
        <strain evidence="1 2">AR67</strain>
    </source>
</reference>
<evidence type="ECO:0000313" key="2">
    <source>
        <dbReference type="Proteomes" id="UP000182192"/>
    </source>
</evidence>
<name>A0A1I1CVI5_RUMAL</name>
<accession>A0A1I1CVI5</accession>
<protein>
    <submittedName>
        <fullName evidence="1">Uncharacterized protein</fullName>
    </submittedName>
</protein>
<dbReference type="OrthoDB" id="1818036at2"/>
<dbReference type="Proteomes" id="UP000182192">
    <property type="component" value="Unassembled WGS sequence"/>
</dbReference>
<gene>
    <name evidence="1" type="ORF">SAMN02910406_00090</name>
</gene>